<dbReference type="GO" id="GO:0042602">
    <property type="term" value="F:riboflavin reductase (NADPH) activity"/>
    <property type="evidence" value="ECO:0007669"/>
    <property type="project" value="TreeGrafter"/>
</dbReference>
<dbReference type="SMART" id="SM00903">
    <property type="entry name" value="Flavin_Reduct"/>
    <property type="match status" value="1"/>
</dbReference>
<comment type="similarity">
    <text evidence="1">Belongs to the non-flavoprotein flavin reductase family.</text>
</comment>
<dbReference type="InterPro" id="IPR012349">
    <property type="entry name" value="Split_barrel_FMN-bd"/>
</dbReference>
<accession>A0A2U1AA60</accession>
<evidence type="ECO:0000259" key="3">
    <source>
        <dbReference type="SMART" id="SM00903"/>
    </source>
</evidence>
<feature type="domain" description="Flavin reductase like" evidence="3">
    <location>
        <begin position="18"/>
        <end position="163"/>
    </location>
</feature>
<comment type="caution">
    <text evidence="5">The sequence shown here is derived from an EMBL/GenBank/DDBJ whole genome shotgun (WGS) entry which is preliminary data.</text>
</comment>
<dbReference type="EMBL" id="JACHVZ010000006">
    <property type="protein sequence ID" value="MBB2928019.1"/>
    <property type="molecule type" value="Genomic_DNA"/>
</dbReference>
<dbReference type="GO" id="GO:0010181">
    <property type="term" value="F:FMN binding"/>
    <property type="evidence" value="ECO:0007669"/>
    <property type="project" value="InterPro"/>
</dbReference>
<evidence type="ECO:0000313" key="4">
    <source>
        <dbReference type="EMBL" id="MBB2928019.1"/>
    </source>
</evidence>
<proteinExistence type="inferred from homology"/>
<name>A0A2U1AA60_9BURK</name>
<gene>
    <name evidence="5" type="ORF">C7410_13256</name>
    <name evidence="4" type="ORF">FHX59_002440</name>
</gene>
<evidence type="ECO:0000313" key="5">
    <source>
        <dbReference type="EMBL" id="PYE15744.1"/>
    </source>
</evidence>
<evidence type="ECO:0000256" key="2">
    <source>
        <dbReference type="ARBA" id="ARBA00023002"/>
    </source>
</evidence>
<evidence type="ECO:0000256" key="1">
    <source>
        <dbReference type="ARBA" id="ARBA00008898"/>
    </source>
</evidence>
<dbReference type="OrthoDB" id="8525727at2"/>
<dbReference type="InterPro" id="IPR050268">
    <property type="entry name" value="NADH-dep_flavin_reductase"/>
</dbReference>
<dbReference type="Proteomes" id="UP000247772">
    <property type="component" value="Unassembled WGS sequence"/>
</dbReference>
<dbReference type="EMBL" id="QJSQ01000032">
    <property type="protein sequence ID" value="PYE15744.1"/>
    <property type="molecule type" value="Genomic_DNA"/>
</dbReference>
<evidence type="ECO:0000313" key="6">
    <source>
        <dbReference type="Proteomes" id="UP000247772"/>
    </source>
</evidence>
<sequence length="168" mass="18351">MNQDNWLMSSTDDFKHAMRRLTSTVSLITTVENEGRYGMVMTAVCSLGVIPPSLLISVAHTASMHAPLLRVRRFAVNILSAEQAFLVEPFSGKVKGEGRFAFGEWTKGVYGLPQLVGAQATVFCDVGQTFEHSGHTVVIGTVAETVYENTIGPLLYENGKFARAQLLQ</sequence>
<dbReference type="AlphaFoldDB" id="A0A2U1AA60"/>
<dbReference type="Pfam" id="PF01613">
    <property type="entry name" value="Flavin_Reduct"/>
    <property type="match status" value="1"/>
</dbReference>
<dbReference type="PANTHER" id="PTHR30466">
    <property type="entry name" value="FLAVIN REDUCTASE"/>
    <property type="match status" value="1"/>
</dbReference>
<dbReference type="Proteomes" id="UP000533533">
    <property type="component" value="Unassembled WGS sequence"/>
</dbReference>
<dbReference type="SUPFAM" id="SSF50475">
    <property type="entry name" value="FMN-binding split barrel"/>
    <property type="match status" value="1"/>
</dbReference>
<dbReference type="PANTHER" id="PTHR30466:SF11">
    <property type="entry name" value="FLAVIN-DEPENDENT MONOOXYGENASE, REDUCTASE SUBUNIT HSAB"/>
    <property type="match status" value="1"/>
</dbReference>
<dbReference type="InterPro" id="IPR002563">
    <property type="entry name" value="Flavin_Rdtase-like_dom"/>
</dbReference>
<keyword evidence="2" id="KW-0560">Oxidoreductase</keyword>
<keyword evidence="7" id="KW-1185">Reference proteome</keyword>
<organism evidence="5 6">
    <name type="scientific">Paraburkholderia silvatlantica</name>
    <dbReference type="NCBI Taxonomy" id="321895"/>
    <lineage>
        <taxon>Bacteria</taxon>
        <taxon>Pseudomonadati</taxon>
        <taxon>Pseudomonadota</taxon>
        <taxon>Betaproteobacteria</taxon>
        <taxon>Burkholderiales</taxon>
        <taxon>Burkholderiaceae</taxon>
        <taxon>Paraburkholderia</taxon>
    </lineage>
</organism>
<dbReference type="Gene3D" id="2.30.110.10">
    <property type="entry name" value="Electron Transport, Fmn-binding Protein, Chain A"/>
    <property type="match status" value="1"/>
</dbReference>
<evidence type="ECO:0000313" key="7">
    <source>
        <dbReference type="Proteomes" id="UP000533533"/>
    </source>
</evidence>
<dbReference type="RefSeq" id="WP_110385440.1">
    <property type="nucleotide sequence ID" value="NZ_JACHVZ010000006.1"/>
</dbReference>
<protein>
    <submittedName>
        <fullName evidence="5">Flavin reductase (DIM6/NTAB) family NADH-FMN oxidoreductase RutF</fullName>
    </submittedName>
</protein>
<reference evidence="5 6" key="1">
    <citation type="submission" date="2018-06" db="EMBL/GenBank/DDBJ databases">
        <title>Genomic Encyclopedia of Type Strains, Phase IV (KMG-V): Genome sequencing to study the core and pangenomes of soil and plant-associated prokaryotes.</title>
        <authorList>
            <person name="Whitman W."/>
        </authorList>
    </citation>
    <scope>NUCLEOTIDE SEQUENCE [LARGE SCALE GENOMIC DNA]</scope>
    <source>
        <strain evidence="5 6">SRCL-318</strain>
        <strain evidence="4 7">SRMrh-85</strain>
    </source>
</reference>